<dbReference type="InterPro" id="IPR016032">
    <property type="entry name" value="Sig_transdc_resp-reg_C-effctor"/>
</dbReference>
<dbReference type="Pfam" id="PF00196">
    <property type="entry name" value="GerE"/>
    <property type="match status" value="1"/>
</dbReference>
<dbReference type="PRINTS" id="PR00364">
    <property type="entry name" value="DISEASERSIST"/>
</dbReference>
<evidence type="ECO:0000313" key="3">
    <source>
        <dbReference type="EMBL" id="QBD77522.1"/>
    </source>
</evidence>
<sequence>MKANRIPVVKEQILTWYEEANQHQLMVGSAAWYTWLEHASRFSFEGKEGSFTARKEPGQHGGMYWKAYRKAAGKLRRIYLGKSEALTHELLSTVATRFSGQQTREPSSLIPHQKSWSKHQLTAPAFPSNMSKPTFSGASALDLNIGRPLSPSKTPLPLTRLLGREQELAEGCRLLRQTVVRLLTLTGTGGVGKTRLAIEIAAMLQSDFADGVHFVQLASIQDPAFVLPTIARGFQFQGSGTTSPLEFLQTTLHNRHMLLVLDNFEQVIEAAPLLVELLTFCQSLKIMLTSREPLHVRGERLLSLQPLALPHAEAFGNQETFASYGAITLFVERAQEILPAFQLTSENAPLVAEICQRLDGLPLALELAAARLKLFSLHELLERLEKQRLALLADGPRDVPARQQTLRATLQWSYNLLSPAEQHLFRLLASFANGCTLSALEAISYTLGDQAASPLEAVTSLLNKHLLYQREQDHGERRLLMLETIREYGWECLLACHELEEVREAQARYYVHLTEEAASSTGEVQERWFDRIEWERDNLRVLLKWLVERGEQGQGIEMALRLAGAVAQFWTLRWYHWYVSEERYWVERALTNNTEVAPIIKAKALQAAAWLAVAQDDARRAEELYQKSLERYRKANAKAGLAPAYHWLGYLAWNAQRDSSKAQALLAECYKFAEDDKTLLALAHTTSGNMAIDQGNSDVAQEHLEQSLILCKASQNKKNLARALRGLGRVRLAQGDIAAGYALIEESLAYCRKTKNRLHQAYALDLLGRIACFQNDLASARAFLEEGLATLRILGIQRHCAYALAHLAHVAMLQGDIEAAHQLFTESLTQLYRLADYAGVATCLQRWGTILARQGSLQEATQLWGYAEVRRQAAKPHHFALPIEHIHFEQQDYELSHSEVRRQLGRQAFNSAWAEGQKLTLEQVLVLGKYPSPIHQAHGDANNQAEPNTFKQPASTTHIDALTSREIEVLRLVAKGYTDAQVADALIISPRTVHAHLRSIYNKLGISSRFAAIHYAHTAHLL</sequence>
<dbReference type="Pfam" id="PF13424">
    <property type="entry name" value="TPR_12"/>
    <property type="match status" value="1"/>
</dbReference>
<dbReference type="SMART" id="SM00421">
    <property type="entry name" value="HTH_LUXR"/>
    <property type="match status" value="1"/>
</dbReference>
<feature type="domain" description="HTH luxR-type" evidence="2">
    <location>
        <begin position="955"/>
        <end position="1020"/>
    </location>
</feature>
<proteinExistence type="predicted"/>
<dbReference type="GO" id="GO:0006355">
    <property type="term" value="P:regulation of DNA-templated transcription"/>
    <property type="evidence" value="ECO:0007669"/>
    <property type="project" value="InterPro"/>
</dbReference>
<dbReference type="InterPro" id="IPR049945">
    <property type="entry name" value="AAA_22"/>
</dbReference>
<dbReference type="Gene3D" id="1.25.40.10">
    <property type="entry name" value="Tetratricopeptide repeat domain"/>
    <property type="match status" value="2"/>
</dbReference>
<dbReference type="PRINTS" id="PR00038">
    <property type="entry name" value="HTHLUXR"/>
</dbReference>
<organism evidence="3 4">
    <name type="scientific">Ktedonosporobacter rubrisoli</name>
    <dbReference type="NCBI Taxonomy" id="2509675"/>
    <lineage>
        <taxon>Bacteria</taxon>
        <taxon>Bacillati</taxon>
        <taxon>Chloroflexota</taxon>
        <taxon>Ktedonobacteria</taxon>
        <taxon>Ktedonobacterales</taxon>
        <taxon>Ktedonosporobacteraceae</taxon>
        <taxon>Ktedonosporobacter</taxon>
    </lineage>
</organism>
<dbReference type="PANTHER" id="PTHR47691:SF3">
    <property type="entry name" value="HTH-TYPE TRANSCRIPTIONAL REGULATOR RV0890C-RELATED"/>
    <property type="match status" value="1"/>
</dbReference>
<dbReference type="Proteomes" id="UP000290365">
    <property type="component" value="Chromosome"/>
</dbReference>
<dbReference type="PANTHER" id="PTHR47691">
    <property type="entry name" value="REGULATOR-RELATED"/>
    <property type="match status" value="1"/>
</dbReference>
<accession>A0A4P6JQT4</accession>
<dbReference type="SUPFAM" id="SSF48452">
    <property type="entry name" value="TPR-like"/>
    <property type="match status" value="1"/>
</dbReference>
<dbReference type="InterPro" id="IPR011990">
    <property type="entry name" value="TPR-like_helical_dom_sf"/>
</dbReference>
<name>A0A4P6JQT4_KTERU</name>
<dbReference type="GO" id="GO:0043531">
    <property type="term" value="F:ADP binding"/>
    <property type="evidence" value="ECO:0007669"/>
    <property type="project" value="InterPro"/>
</dbReference>
<dbReference type="GO" id="GO:0003677">
    <property type="term" value="F:DNA binding"/>
    <property type="evidence" value="ECO:0007669"/>
    <property type="project" value="InterPro"/>
</dbReference>
<dbReference type="EMBL" id="CP035758">
    <property type="protein sequence ID" value="QBD77522.1"/>
    <property type="molecule type" value="Genomic_DNA"/>
</dbReference>
<dbReference type="SMART" id="SM00028">
    <property type="entry name" value="TPR"/>
    <property type="match status" value="5"/>
</dbReference>
<dbReference type="InterPro" id="IPR000792">
    <property type="entry name" value="Tscrpt_reg_LuxR_C"/>
</dbReference>
<evidence type="ECO:0000256" key="1">
    <source>
        <dbReference type="SAM" id="Coils"/>
    </source>
</evidence>
<protein>
    <recommendedName>
        <fullName evidence="2">HTH luxR-type domain-containing protein</fullName>
    </recommendedName>
</protein>
<dbReference type="RefSeq" id="WP_129888578.1">
    <property type="nucleotide sequence ID" value="NZ_CP035758.1"/>
</dbReference>
<evidence type="ECO:0000313" key="4">
    <source>
        <dbReference type="Proteomes" id="UP000290365"/>
    </source>
</evidence>
<dbReference type="CDD" id="cd06170">
    <property type="entry name" value="LuxR_C_like"/>
    <property type="match status" value="1"/>
</dbReference>
<keyword evidence="4" id="KW-1185">Reference proteome</keyword>
<dbReference type="OrthoDB" id="149079at2"/>
<dbReference type="Pfam" id="PF13401">
    <property type="entry name" value="AAA_22"/>
    <property type="match status" value="1"/>
</dbReference>
<dbReference type="AlphaFoldDB" id="A0A4P6JQT4"/>
<keyword evidence="1" id="KW-0175">Coiled coil</keyword>
<dbReference type="InterPro" id="IPR019734">
    <property type="entry name" value="TPR_rpt"/>
</dbReference>
<dbReference type="Gene3D" id="1.10.10.10">
    <property type="entry name" value="Winged helix-like DNA-binding domain superfamily/Winged helix DNA-binding domain"/>
    <property type="match status" value="1"/>
</dbReference>
<reference evidence="3 4" key="1">
    <citation type="submission" date="2019-01" db="EMBL/GenBank/DDBJ databases">
        <title>Ktedonosporobacter rubrisoli SCAWS-G2.</title>
        <authorList>
            <person name="Huang Y."/>
            <person name="Yan B."/>
        </authorList>
    </citation>
    <scope>NUCLEOTIDE SEQUENCE [LARGE SCALE GENOMIC DNA]</scope>
    <source>
        <strain evidence="3 4">SCAWS-G2</strain>
    </source>
</reference>
<gene>
    <name evidence="3" type="ORF">EPA93_16600</name>
</gene>
<dbReference type="Gene3D" id="3.40.50.300">
    <property type="entry name" value="P-loop containing nucleotide triphosphate hydrolases"/>
    <property type="match status" value="1"/>
</dbReference>
<dbReference type="InterPro" id="IPR027417">
    <property type="entry name" value="P-loop_NTPase"/>
</dbReference>
<dbReference type="PROSITE" id="PS50043">
    <property type="entry name" value="HTH_LUXR_2"/>
    <property type="match status" value="1"/>
</dbReference>
<dbReference type="InterPro" id="IPR036388">
    <property type="entry name" value="WH-like_DNA-bd_sf"/>
</dbReference>
<feature type="coiled-coil region" evidence="1">
    <location>
        <begin position="611"/>
        <end position="638"/>
    </location>
</feature>
<dbReference type="SUPFAM" id="SSF46894">
    <property type="entry name" value="C-terminal effector domain of the bipartite response regulators"/>
    <property type="match status" value="1"/>
</dbReference>
<dbReference type="SUPFAM" id="SSF52540">
    <property type="entry name" value="P-loop containing nucleoside triphosphate hydrolases"/>
    <property type="match status" value="1"/>
</dbReference>
<dbReference type="KEGG" id="kbs:EPA93_16600"/>
<evidence type="ECO:0000259" key="2">
    <source>
        <dbReference type="PROSITE" id="PS50043"/>
    </source>
</evidence>